<evidence type="ECO:0000313" key="3">
    <source>
        <dbReference type="Proteomes" id="UP000318431"/>
    </source>
</evidence>
<sequence>MNQPIDQRCRWLACTIASAVLLSACGGGDDDDPPAQEAARGTVLAKLQTGANACGLDAVNVTVSKLRLNTSANAATGDSGWVDLALAPAQRINLIDAATVPGGATTDLGEVSLPAGIYTQARLVLDAAGSTVRVAGAAADTALTTDASLGSDGIRVPVDVKVDSAGKATLVVDFNGCGSIQRRGSAYVLKPRAAAVQPTLNGIAGFIDKAALASGIVITAQQNGGIFATAVPHPTTGEFLLPRLPANKYDVVIQGRGRATAVIGAVPVEAAAIVAIATAAAPIAPATSATATVSGQVSYAAGKAAPDSGTWVQAAQTIAASINVGNLATPVTYRLQPVDLASGAYTLPDLPRASIQYALYKPALPLALANATTSLGNGRYRIDAVAAGYSNTASTASTSVDINATSPAGINIVLTQ</sequence>
<organism evidence="2 3">
    <name type="scientific">Pseudoduganella lurida</name>
    <dbReference type="NCBI Taxonomy" id="1036180"/>
    <lineage>
        <taxon>Bacteria</taxon>
        <taxon>Pseudomonadati</taxon>
        <taxon>Pseudomonadota</taxon>
        <taxon>Betaproteobacteria</taxon>
        <taxon>Burkholderiales</taxon>
        <taxon>Oxalobacteraceae</taxon>
        <taxon>Telluria group</taxon>
        <taxon>Pseudoduganella</taxon>
    </lineage>
</organism>
<evidence type="ECO:0000259" key="1">
    <source>
        <dbReference type="Pfam" id="PF14321"/>
    </source>
</evidence>
<dbReference type="OrthoDB" id="2111471at2"/>
<evidence type="ECO:0000313" key="2">
    <source>
        <dbReference type="EMBL" id="TWI65416.1"/>
    </source>
</evidence>
<reference evidence="2 3" key="1">
    <citation type="journal article" date="2015" name="Stand. Genomic Sci.">
        <title>Genomic Encyclopedia of Bacterial and Archaeal Type Strains, Phase III: the genomes of soil and plant-associated and newly described type strains.</title>
        <authorList>
            <person name="Whitman W.B."/>
            <person name="Woyke T."/>
            <person name="Klenk H.P."/>
            <person name="Zhou Y."/>
            <person name="Lilburn T.G."/>
            <person name="Beck B.J."/>
            <person name="De Vos P."/>
            <person name="Vandamme P."/>
            <person name="Eisen J.A."/>
            <person name="Garrity G."/>
            <person name="Hugenholtz P."/>
            <person name="Kyrpides N.C."/>
        </authorList>
    </citation>
    <scope>NUCLEOTIDE SEQUENCE [LARGE SCALE GENOMIC DNA]</scope>
    <source>
        <strain evidence="2 3">CGMCC 1.10822</strain>
    </source>
</reference>
<accession>A0A562RAL1</accession>
<dbReference type="EMBL" id="VLLB01000004">
    <property type="protein sequence ID" value="TWI65416.1"/>
    <property type="molecule type" value="Genomic_DNA"/>
</dbReference>
<dbReference type="RefSeq" id="WP_158643144.1">
    <property type="nucleotide sequence ID" value="NZ_VLLB01000004.1"/>
</dbReference>
<comment type="caution">
    <text evidence="2">The sequence shown here is derived from an EMBL/GenBank/DDBJ whole genome shotgun (WGS) entry which is preliminary data.</text>
</comment>
<dbReference type="InterPro" id="IPR025491">
    <property type="entry name" value="DUF4382"/>
</dbReference>
<name>A0A562RAL1_9BURK</name>
<proteinExistence type="predicted"/>
<dbReference type="AlphaFoldDB" id="A0A562RAL1"/>
<dbReference type="Pfam" id="PF14321">
    <property type="entry name" value="DUF4382"/>
    <property type="match status" value="1"/>
</dbReference>
<dbReference type="Proteomes" id="UP000318431">
    <property type="component" value="Unassembled WGS sequence"/>
</dbReference>
<keyword evidence="3" id="KW-1185">Reference proteome</keyword>
<gene>
    <name evidence="2" type="ORF">IP91_02824</name>
</gene>
<protein>
    <submittedName>
        <fullName evidence="2">Uncharacterized protein DUF4382</fullName>
    </submittedName>
</protein>
<feature type="domain" description="DUF4382" evidence="1">
    <location>
        <begin position="52"/>
        <end position="191"/>
    </location>
</feature>